<keyword evidence="2" id="KW-1133">Transmembrane helix</keyword>
<feature type="transmembrane region" description="Helical" evidence="2">
    <location>
        <begin position="134"/>
        <end position="154"/>
    </location>
</feature>
<reference evidence="3 4" key="1">
    <citation type="journal article" date="2014" name="Genome Announc.">
        <title>Genome Sequence of the Microsporidian Species Nematocida sp1 Strain ERTm6 (ATCC PRA-372).</title>
        <authorList>
            <person name="Bakowski M.A."/>
            <person name="Priest M."/>
            <person name="Young S."/>
            <person name="Cuomo C.A."/>
            <person name="Troemel E.R."/>
        </authorList>
    </citation>
    <scope>NUCLEOTIDE SEQUENCE [LARGE SCALE GENOMIC DNA]</scope>
    <source>
        <strain evidence="3 4">ERTm6</strain>
    </source>
</reference>
<keyword evidence="4" id="KW-1185">Reference proteome</keyword>
<organism evidence="3 4">
    <name type="scientific">Nematocida ausubeli (strain ATCC PRA-371 / ERTm2)</name>
    <name type="common">Nematode killer fungus</name>
    <dbReference type="NCBI Taxonomy" id="1913371"/>
    <lineage>
        <taxon>Eukaryota</taxon>
        <taxon>Fungi</taxon>
        <taxon>Fungi incertae sedis</taxon>
        <taxon>Microsporidia</taxon>
        <taxon>Nematocida</taxon>
    </lineage>
</organism>
<feature type="transmembrane region" description="Helical" evidence="2">
    <location>
        <begin position="215"/>
        <end position="235"/>
    </location>
</feature>
<evidence type="ECO:0000256" key="1">
    <source>
        <dbReference type="SAM" id="MobiDB-lite"/>
    </source>
</evidence>
<sequence length="277" mass="31868">MNIYTMNTKISADLLKSTDGTSEVPDRSNEAADAPERPQTKGKILHDRAYTASLNIIIIVLEIILFCALTSIIFLFRLLINSIEEHTCSVSANFFSAVLILVEVIGTFISSYFIDTYTPGVKNIWIIRNLKLKYLFLFIIPIPAILAISIVPFLELSTVDSILEFYSYFLYPIGLGFLYWEFIRLGIITFSFPFIYKKEIREKEDGLFHFCKTMIVVWIFIILVSFCLLVLWKAYGQYCLNLDLKYFLIPTTYDPSANSTLCNREIYYNTTRSNSGI</sequence>
<proteinExistence type="predicted"/>
<feature type="transmembrane region" description="Helical" evidence="2">
    <location>
        <begin position="169"/>
        <end position="195"/>
    </location>
</feature>
<name>A0A086J1Z4_NEMA1</name>
<gene>
    <name evidence="3" type="ORF">NESG_01278</name>
</gene>
<feature type="compositionally biased region" description="Basic and acidic residues" evidence="1">
    <location>
        <begin position="24"/>
        <end position="40"/>
    </location>
</feature>
<dbReference type="GeneID" id="77676251"/>
<dbReference type="Proteomes" id="UP000054524">
    <property type="component" value="Unassembled WGS sequence"/>
</dbReference>
<dbReference type="HOGENOM" id="CLU_1062061_0_0_1"/>
<keyword evidence="2" id="KW-0812">Transmembrane</keyword>
<dbReference type="EMBL" id="AKIJ01000003">
    <property type="protein sequence ID" value="KFG26162.1"/>
    <property type="molecule type" value="Genomic_DNA"/>
</dbReference>
<feature type="region of interest" description="Disordered" evidence="1">
    <location>
        <begin position="17"/>
        <end position="40"/>
    </location>
</feature>
<evidence type="ECO:0000256" key="2">
    <source>
        <dbReference type="SAM" id="Phobius"/>
    </source>
</evidence>
<feature type="transmembrane region" description="Helical" evidence="2">
    <location>
        <begin position="56"/>
        <end position="80"/>
    </location>
</feature>
<comment type="caution">
    <text evidence="3">The sequence shown here is derived from an EMBL/GenBank/DDBJ whole genome shotgun (WGS) entry which is preliminary data.</text>
</comment>
<protein>
    <submittedName>
        <fullName evidence="3">Uncharacterized protein</fullName>
    </submittedName>
</protein>
<dbReference type="AlphaFoldDB" id="A0A086J1Z4"/>
<feature type="transmembrane region" description="Helical" evidence="2">
    <location>
        <begin position="92"/>
        <end position="114"/>
    </location>
</feature>
<evidence type="ECO:0000313" key="4">
    <source>
        <dbReference type="Proteomes" id="UP000054524"/>
    </source>
</evidence>
<accession>A0A086J1Z4</accession>
<keyword evidence="2" id="KW-0472">Membrane</keyword>
<dbReference type="RefSeq" id="XP_052904717.1">
    <property type="nucleotide sequence ID" value="XM_053048912.1"/>
</dbReference>
<evidence type="ECO:0000313" key="3">
    <source>
        <dbReference type="EMBL" id="KFG26162.1"/>
    </source>
</evidence>